<sequence length="107" mass="11595">MRLRYAIGSALGALALVVTIPTSANAATGTFTYYPYGSTEALRLTDPTDEVCHKLGSDDEAAYEHGKNGTDLWAIVYTDEGCTGEEMTLGSGKETINDFTFRSVRFQ</sequence>
<feature type="chain" id="PRO_5018990744" evidence="1">
    <location>
        <begin position="27"/>
        <end position="107"/>
    </location>
</feature>
<gene>
    <name evidence="2" type="ORF">EKH77_27040</name>
</gene>
<dbReference type="OrthoDB" id="3542365at2"/>
<reference evidence="2 3" key="1">
    <citation type="submission" date="2018-12" db="EMBL/GenBank/DDBJ databases">
        <title>The whole draft genome of Streptomyce luteoverticillatus CGMCC 15060.</title>
        <authorList>
            <person name="Feng Z."/>
            <person name="Chen G."/>
            <person name="Zhang J."/>
            <person name="Zhu H."/>
            <person name="Yu X."/>
            <person name="Zhang W."/>
            <person name="Zhang X."/>
        </authorList>
    </citation>
    <scope>NUCLEOTIDE SEQUENCE [LARGE SCALE GENOMIC DNA]</scope>
    <source>
        <strain evidence="2 3">CGMCC 15060</strain>
    </source>
</reference>
<evidence type="ECO:0000313" key="2">
    <source>
        <dbReference type="EMBL" id="AZQ74377.1"/>
    </source>
</evidence>
<dbReference type="RefSeq" id="WP_126916879.1">
    <property type="nucleotide sequence ID" value="NZ_CP034587.1"/>
</dbReference>
<keyword evidence="3" id="KW-1185">Reference proteome</keyword>
<dbReference type="AlphaFoldDB" id="A0A3S9PPX0"/>
<evidence type="ECO:0000256" key="1">
    <source>
        <dbReference type="SAM" id="SignalP"/>
    </source>
</evidence>
<proteinExistence type="predicted"/>
<dbReference type="EMBL" id="CP034587">
    <property type="protein sequence ID" value="AZQ74377.1"/>
    <property type="molecule type" value="Genomic_DNA"/>
</dbReference>
<evidence type="ECO:0000313" key="3">
    <source>
        <dbReference type="Proteomes" id="UP000267900"/>
    </source>
</evidence>
<protein>
    <submittedName>
        <fullName evidence="2">Uncharacterized protein</fullName>
    </submittedName>
</protein>
<keyword evidence="1" id="KW-0732">Signal</keyword>
<feature type="signal peptide" evidence="1">
    <location>
        <begin position="1"/>
        <end position="26"/>
    </location>
</feature>
<organism evidence="2 3">
    <name type="scientific">Streptomyces luteoverticillatus</name>
    <name type="common">Streptoverticillium luteoverticillatus</name>
    <dbReference type="NCBI Taxonomy" id="66425"/>
    <lineage>
        <taxon>Bacteria</taxon>
        <taxon>Bacillati</taxon>
        <taxon>Actinomycetota</taxon>
        <taxon>Actinomycetes</taxon>
        <taxon>Kitasatosporales</taxon>
        <taxon>Streptomycetaceae</taxon>
        <taxon>Streptomyces</taxon>
    </lineage>
</organism>
<accession>A0A3S9PPX0</accession>
<dbReference type="Proteomes" id="UP000267900">
    <property type="component" value="Chromosome"/>
</dbReference>
<name>A0A3S9PPX0_STRLT</name>